<comment type="similarity">
    <text evidence="3">Belongs to the ZP domain family. ZPC subfamily.</text>
</comment>
<dbReference type="InterPro" id="IPR001507">
    <property type="entry name" value="ZP_dom"/>
</dbReference>
<dbReference type="Gene3D" id="2.60.40.3210">
    <property type="entry name" value="Zona pellucida, ZP-N domain"/>
    <property type="match status" value="1"/>
</dbReference>
<evidence type="ECO:0000313" key="7">
    <source>
        <dbReference type="Proteomes" id="UP000736164"/>
    </source>
</evidence>
<sequence length="326" mass="35031">MSVSQPFALGVVLSTLCVLVTQSQGFAAWLGDISRDRARTRVRPDRPGPISPRLSPPPAPAPDAQVRAQERPRIRVQCGEATVRVSVDRLYFGEPGTVSAASLRLGEDPRAPGSCTPEPTASVPGAALVITARLHECGSASRVTPEELIYLNKLVYSPSPAGGVLERASPVLVPLECHYRRKHRVSSEAVRPTWLPFTSTRSAGGLLRFSLRTMNEDWGSPRLSSVFYLGETVRLEAAVSSQGHPPLRLFVDRCVATLTPDPDSSPSYAVIDHHGSVCVCVCLCVSVCVCVCLCVSVCVCVHWLAGKRKVCGCPLCSCANCSFFFA</sequence>
<dbReference type="GO" id="GO:0005886">
    <property type="term" value="C:plasma membrane"/>
    <property type="evidence" value="ECO:0007669"/>
    <property type="project" value="UniProtKB-SubCell"/>
</dbReference>
<dbReference type="Proteomes" id="UP000736164">
    <property type="component" value="Unassembled WGS sequence"/>
</dbReference>
<dbReference type="Gene3D" id="2.60.40.4100">
    <property type="entry name" value="Zona pellucida, ZP-C domain"/>
    <property type="match status" value="1"/>
</dbReference>
<dbReference type="PANTHER" id="PTHR11576:SF2">
    <property type="entry name" value="ZONA PELLUCIDA SPERM-BINDING PROTEIN 3"/>
    <property type="match status" value="1"/>
</dbReference>
<dbReference type="InterPro" id="IPR042235">
    <property type="entry name" value="ZP-C_dom"/>
</dbReference>
<dbReference type="GO" id="GO:0007339">
    <property type="term" value="P:binding of sperm to zona pellucida"/>
    <property type="evidence" value="ECO:0007669"/>
    <property type="project" value="UniProtKB-UniRule"/>
</dbReference>
<evidence type="ECO:0000256" key="3">
    <source>
        <dbReference type="RuleBase" id="RU367066"/>
    </source>
</evidence>
<comment type="subcellular location">
    <subcellularLocation>
        <location evidence="3">Zona pellucida</location>
    </subcellularLocation>
    <subcellularLocation>
        <location evidence="3">Cell membrane</location>
        <topology evidence="3">Single-pass type I membrane protein</topology>
    </subcellularLocation>
</comment>
<feature type="non-terminal residue" evidence="6">
    <location>
        <position position="326"/>
    </location>
</feature>
<keyword evidence="1 3" id="KW-1015">Disulfide bond</keyword>
<comment type="domain">
    <text evidence="3">The ZP domain is involved in the polymerization of the ZP proteins to form the zona pellucida.</text>
</comment>
<dbReference type="PROSITE" id="PS51034">
    <property type="entry name" value="ZP_2"/>
    <property type="match status" value="1"/>
</dbReference>
<dbReference type="FunFam" id="2.60.40.3210:FF:000001">
    <property type="entry name" value="Zona pellucida sperm-binding protein 3"/>
    <property type="match status" value="1"/>
</dbReference>
<organism evidence="6 7">
    <name type="scientific">Atractosteus spatula</name>
    <name type="common">Alligator gar</name>
    <name type="synonym">Lepisosteus spatula</name>
    <dbReference type="NCBI Taxonomy" id="7917"/>
    <lineage>
        <taxon>Eukaryota</taxon>
        <taxon>Metazoa</taxon>
        <taxon>Chordata</taxon>
        <taxon>Craniata</taxon>
        <taxon>Vertebrata</taxon>
        <taxon>Euteleostomi</taxon>
        <taxon>Actinopterygii</taxon>
        <taxon>Neopterygii</taxon>
        <taxon>Holostei</taxon>
        <taxon>Semionotiformes</taxon>
        <taxon>Lepisosteidae</taxon>
        <taxon>Atractosteus</taxon>
    </lineage>
</organism>
<proteinExistence type="inferred from homology"/>
<evidence type="ECO:0000256" key="4">
    <source>
        <dbReference type="SAM" id="MobiDB-lite"/>
    </source>
</evidence>
<reference evidence="6" key="1">
    <citation type="journal article" date="2021" name="Cell">
        <title>Tracing the genetic footprints of vertebrate landing in non-teleost ray-finned fishes.</title>
        <authorList>
            <person name="Bi X."/>
            <person name="Wang K."/>
            <person name="Yang L."/>
            <person name="Pan H."/>
            <person name="Jiang H."/>
            <person name="Wei Q."/>
            <person name="Fang M."/>
            <person name="Yu H."/>
            <person name="Zhu C."/>
            <person name="Cai Y."/>
            <person name="He Y."/>
            <person name="Gan X."/>
            <person name="Zeng H."/>
            <person name="Yu D."/>
            <person name="Zhu Y."/>
            <person name="Jiang H."/>
            <person name="Qiu Q."/>
            <person name="Yang H."/>
            <person name="Zhang Y.E."/>
            <person name="Wang W."/>
            <person name="Zhu M."/>
            <person name="He S."/>
            <person name="Zhang G."/>
        </authorList>
    </citation>
    <scope>NUCLEOTIDE SEQUENCE</scope>
    <source>
        <strain evidence="6">Allg_001</strain>
    </source>
</reference>
<keyword evidence="3" id="KW-0165">Cleavage on pair of basic residues</keyword>
<evidence type="ECO:0000259" key="5">
    <source>
        <dbReference type="PROSITE" id="PS51034"/>
    </source>
</evidence>
<accession>A0A8J7NS87</accession>
<keyword evidence="2" id="KW-0325">Glycoprotein</keyword>
<dbReference type="PRINTS" id="PR00023">
    <property type="entry name" value="ZPELLUCIDA"/>
</dbReference>
<dbReference type="GO" id="GO:0035804">
    <property type="term" value="F:structural constituent of egg coat"/>
    <property type="evidence" value="ECO:0007669"/>
    <property type="project" value="UniProtKB-UniRule"/>
</dbReference>
<dbReference type="InterPro" id="IPR055355">
    <property type="entry name" value="ZP-C"/>
</dbReference>
<gene>
    <name evidence="6" type="primary">Zp3_21</name>
    <name evidence="6" type="ORF">GTO95_0006231</name>
</gene>
<evidence type="ECO:0000313" key="6">
    <source>
        <dbReference type="EMBL" id="MBN3318530.1"/>
    </source>
</evidence>
<dbReference type="GO" id="GO:2000344">
    <property type="term" value="P:positive regulation of acrosome reaction"/>
    <property type="evidence" value="ECO:0007669"/>
    <property type="project" value="UniProtKB-UniRule"/>
</dbReference>
<dbReference type="PANTHER" id="PTHR11576">
    <property type="entry name" value="ZONA PELLUCIDA SPERM-BINDING PROTEIN 3"/>
    <property type="match status" value="1"/>
</dbReference>
<dbReference type="InterPro" id="IPR048290">
    <property type="entry name" value="ZP_chr"/>
</dbReference>
<protein>
    <recommendedName>
        <fullName evidence="3">Zona pellucida sperm-binding protein 3</fullName>
    </recommendedName>
</protein>
<feature type="region of interest" description="Disordered" evidence="4">
    <location>
        <begin position="39"/>
        <end position="70"/>
    </location>
</feature>
<evidence type="ECO:0000256" key="2">
    <source>
        <dbReference type="ARBA" id="ARBA00023180"/>
    </source>
</evidence>
<keyword evidence="3" id="KW-0964">Secreted</keyword>
<keyword evidence="3" id="KW-1003">Cell membrane</keyword>
<comment type="function">
    <text evidence="3">Component of the zona pellucida, an extracellular matrix surrounding oocytes which mediates sperm binding, induction of the acrosome reaction and prevents post-fertilization polyspermy. The zona pellucida is composed of 3 to 4 glycoproteins, ZP1, ZP2, ZP3, and ZP4. ZP3 is essential for sperm binding and zona matrix formation.</text>
</comment>
<comment type="PTM">
    <text evidence="3">Proteolytically cleaved before the transmembrane segment to yield the secreted ectodomain incorporated in the zona pellucida.</text>
</comment>
<dbReference type="EMBL" id="JAAWVO010040204">
    <property type="protein sequence ID" value="MBN3318530.1"/>
    <property type="molecule type" value="Genomic_DNA"/>
</dbReference>
<dbReference type="FunFam" id="2.60.40.4100:FF:000011">
    <property type="entry name" value="Zona pellucida glycoprotein 3"/>
    <property type="match status" value="1"/>
</dbReference>
<keyword evidence="3" id="KW-0732">Signal</keyword>
<dbReference type="AlphaFoldDB" id="A0A8J7NS87"/>
<dbReference type="Pfam" id="PF00100">
    <property type="entry name" value="Zona_pellucida"/>
    <property type="match status" value="1"/>
</dbReference>
<comment type="caution">
    <text evidence="6">The sequence shown here is derived from an EMBL/GenBank/DDBJ whole genome shotgun (WGS) entry which is preliminary data.</text>
</comment>
<feature type="signal peptide" evidence="3">
    <location>
        <begin position="1"/>
        <end position="23"/>
    </location>
</feature>
<feature type="non-terminal residue" evidence="6">
    <location>
        <position position="1"/>
    </location>
</feature>
<evidence type="ECO:0000256" key="1">
    <source>
        <dbReference type="ARBA" id="ARBA00023157"/>
    </source>
</evidence>
<dbReference type="GO" id="GO:0035803">
    <property type="term" value="P:egg coat formation"/>
    <property type="evidence" value="ECO:0007669"/>
    <property type="project" value="UniProtKB-UniRule"/>
</dbReference>
<keyword evidence="3" id="KW-0472">Membrane</keyword>
<dbReference type="GO" id="GO:0032190">
    <property type="term" value="F:acrosin binding"/>
    <property type="evidence" value="ECO:0007669"/>
    <property type="project" value="TreeGrafter"/>
</dbReference>
<feature type="domain" description="ZP" evidence="5">
    <location>
        <begin position="77"/>
        <end position="326"/>
    </location>
</feature>
<name>A0A8J7NS87_ATRSP</name>
<keyword evidence="3" id="KW-0272">Extracellular matrix</keyword>
<dbReference type="SMART" id="SM00241">
    <property type="entry name" value="ZP"/>
    <property type="match status" value="1"/>
</dbReference>
<feature type="chain" id="PRO_5035341867" description="Zona pellucida sperm-binding protein 3" evidence="3">
    <location>
        <begin position="24"/>
        <end position="326"/>
    </location>
</feature>
<feature type="compositionally biased region" description="Pro residues" evidence="4">
    <location>
        <begin position="47"/>
        <end position="61"/>
    </location>
</feature>
<dbReference type="GO" id="GO:0035805">
    <property type="term" value="C:egg coat"/>
    <property type="evidence" value="ECO:0007669"/>
    <property type="project" value="UniProtKB-SubCell"/>
</dbReference>
<keyword evidence="7" id="KW-1185">Reference proteome</keyword>